<dbReference type="EMBL" id="PGXC01000009">
    <property type="protein sequence ID" value="PKK89948.1"/>
    <property type="molecule type" value="Genomic_DNA"/>
</dbReference>
<sequence length="240" mass="27031">MKTSFSLALIINLVIVVFTVHPALSDGIYASKDLSQLTAEHIVVKLSEDQIPEVEQNRTLVFSEDQLAELKKCFIKFPLRIDVISSRWKDCVCGMGLYAVWCRKNEIAIPMLAIESFQSAYEKSEIPENPDQSDIEQDFAQNILIPLIFDSRGRIFCGGTEVSRSAIIDNMKILALFRPLFLPLSSVKVNIQLDPPPPISKIIDSEILRFFNLSSKLGKFLQIDVYPIGLNGDDFFISSE</sequence>
<organism evidence="1 2">
    <name type="scientific">Candidatus Wallbacteria bacterium HGW-Wallbacteria-1</name>
    <dbReference type="NCBI Taxonomy" id="2013854"/>
    <lineage>
        <taxon>Bacteria</taxon>
        <taxon>Candidatus Walliibacteriota</taxon>
    </lineage>
</organism>
<proteinExistence type="predicted"/>
<comment type="caution">
    <text evidence="1">The sequence shown here is derived from an EMBL/GenBank/DDBJ whole genome shotgun (WGS) entry which is preliminary data.</text>
</comment>
<protein>
    <submittedName>
        <fullName evidence="1">Uncharacterized protein</fullName>
    </submittedName>
</protein>
<evidence type="ECO:0000313" key="2">
    <source>
        <dbReference type="Proteomes" id="UP000233256"/>
    </source>
</evidence>
<name>A0A2N1PNM3_9BACT</name>
<evidence type="ECO:0000313" key="1">
    <source>
        <dbReference type="EMBL" id="PKK89948.1"/>
    </source>
</evidence>
<dbReference type="Proteomes" id="UP000233256">
    <property type="component" value="Unassembled WGS sequence"/>
</dbReference>
<reference evidence="1 2" key="1">
    <citation type="journal article" date="2017" name="ISME J.">
        <title>Potential for microbial H2 and metal transformations associated with novel bacteria and archaea in deep terrestrial subsurface sediments.</title>
        <authorList>
            <person name="Hernsdorf A.W."/>
            <person name="Amano Y."/>
            <person name="Miyakawa K."/>
            <person name="Ise K."/>
            <person name="Suzuki Y."/>
            <person name="Anantharaman K."/>
            <person name="Probst A."/>
            <person name="Burstein D."/>
            <person name="Thomas B.C."/>
            <person name="Banfield J.F."/>
        </authorList>
    </citation>
    <scope>NUCLEOTIDE SEQUENCE [LARGE SCALE GENOMIC DNA]</scope>
    <source>
        <strain evidence="1">HGW-Wallbacteria-1</strain>
    </source>
</reference>
<dbReference type="AlphaFoldDB" id="A0A2N1PNM3"/>
<gene>
    <name evidence="1" type="ORF">CVV64_11480</name>
</gene>
<accession>A0A2N1PNM3</accession>